<feature type="transmembrane region" description="Helical" evidence="9">
    <location>
        <begin position="475"/>
        <end position="492"/>
    </location>
</feature>
<feature type="domain" description="Major facilitator superfamily (MFS) profile" evidence="10">
    <location>
        <begin position="56"/>
        <end position="496"/>
    </location>
</feature>
<accession>A0A9W7SKW7</accession>
<evidence type="ECO:0000313" key="11">
    <source>
        <dbReference type="EMBL" id="KAH9820928.1"/>
    </source>
</evidence>
<feature type="region of interest" description="Disordered" evidence="8">
    <location>
        <begin position="1"/>
        <end position="40"/>
    </location>
</feature>
<feature type="transmembrane region" description="Helical" evidence="9">
    <location>
        <begin position="452"/>
        <end position="469"/>
    </location>
</feature>
<sequence length="589" mass="64805">MTVFNRKGNDAQIGIPDGSEKADESSITTPQHHDDAEKGNLDNSPVTILRLRILAMALIVSIGGVVFGYDTGQISGFLEMPDFIDRFGTNGAFTNVRSGSITGLLSIGSLLGALLSAPIADVFGRKICVVVWNVVFVCGVIIQMASVTSWVQLMMGRWLAGFGVGGLSVLTPMYQSETAPRQIRGALVSCYQLSITFGIFLADAINLGTHKINGSASWRITMGIGFLFPLLMGTGILFLRESPRWDYRHGRIDRARTTIALSYGVSENHWEVHREMEEIREKFEAENAGGGKHKFYEVFTGPRMFYRTCLGMTLQMLQQLTGANYFFYYGTSIFAGVGISDSYVTALILGAINFGMTIPGLFVVERFGRRQALISGGLWMFLCFMIFASVGHFLFQQGIETYTSGIVMIVFAALFIAGYAMTWAPIVWAVIGEMFPTRYRAQAMGLSSSSNWLWNFLLAFFTPFITADIDYRYGYVFAACCFTGSFVVYFFLCEAKGRTLEEIDTMYITHVKPWQSSKWEPPMGEDLITADALYLTPGARDIRKANAAGMESGQKVEDVPSATESHGIHDVSGTGHKVEAAGVRGNSIA</sequence>
<comment type="subcellular location">
    <subcellularLocation>
        <location evidence="1">Membrane</location>
        <topology evidence="1">Multi-pass membrane protein</topology>
    </subcellularLocation>
</comment>
<dbReference type="SUPFAM" id="SSF103473">
    <property type="entry name" value="MFS general substrate transporter"/>
    <property type="match status" value="1"/>
</dbReference>
<dbReference type="Gene3D" id="1.20.1250.20">
    <property type="entry name" value="MFS general substrate transporter like domains"/>
    <property type="match status" value="1"/>
</dbReference>
<dbReference type="Pfam" id="PF00083">
    <property type="entry name" value="Sugar_tr"/>
    <property type="match status" value="1"/>
</dbReference>
<feature type="region of interest" description="Disordered" evidence="8">
    <location>
        <begin position="553"/>
        <end position="576"/>
    </location>
</feature>
<reference evidence="11 12" key="1">
    <citation type="journal article" date="2018" name="IMA Fungus">
        <title>IMA Genome-F 10: Nine draft genome sequences of Claviceps purpurea s.lat., including C. arundinis, C. humidiphila, and C. cf. spartinae, pseudomolecules for the pitch canker pathogen Fusarium circinatum, draft genome of Davidsoniella eucalypti, Grosmannia galeiformis, Quambalaria eucalypti, and Teratosphaeria destructans.</title>
        <authorList>
            <person name="Wingfield B.D."/>
            <person name="Liu M."/>
            <person name="Nguyen H.D."/>
            <person name="Lane F.A."/>
            <person name="Morgan S.W."/>
            <person name="De Vos L."/>
            <person name="Wilken P.M."/>
            <person name="Duong T.A."/>
            <person name="Aylward J."/>
            <person name="Coetzee M.P."/>
            <person name="Dadej K."/>
            <person name="De Beer Z.W."/>
            <person name="Findlay W."/>
            <person name="Havenga M."/>
            <person name="Kolarik M."/>
            <person name="Menzies J.G."/>
            <person name="Naidoo K."/>
            <person name="Pochopski O."/>
            <person name="Shoukouhi P."/>
            <person name="Santana Q.C."/>
            <person name="Seifert K.A."/>
            <person name="Soal N."/>
            <person name="Steenkamp E.T."/>
            <person name="Tatham C.T."/>
            <person name="van der Nest M.A."/>
            <person name="Wingfield M.J."/>
        </authorList>
    </citation>
    <scope>NUCLEOTIDE SEQUENCE [LARGE SCALE GENOMIC DNA]</scope>
    <source>
        <strain evidence="11">CMW44962</strain>
    </source>
</reference>
<feature type="transmembrane region" description="Helical" evidence="9">
    <location>
        <begin position="407"/>
        <end position="431"/>
    </location>
</feature>
<evidence type="ECO:0000256" key="6">
    <source>
        <dbReference type="ARBA" id="ARBA00023136"/>
    </source>
</evidence>
<evidence type="ECO:0000259" key="10">
    <source>
        <dbReference type="PROSITE" id="PS50850"/>
    </source>
</evidence>
<dbReference type="InterPro" id="IPR005828">
    <property type="entry name" value="MFS_sugar_transport-like"/>
</dbReference>
<evidence type="ECO:0000256" key="3">
    <source>
        <dbReference type="ARBA" id="ARBA00022448"/>
    </source>
</evidence>
<feature type="transmembrane region" description="Helical" evidence="9">
    <location>
        <begin position="101"/>
        <end position="123"/>
    </location>
</feature>
<dbReference type="PANTHER" id="PTHR48022">
    <property type="entry name" value="PLASTIDIC GLUCOSE TRANSPORTER 4"/>
    <property type="match status" value="1"/>
</dbReference>
<keyword evidence="5 9" id="KW-1133">Transmembrane helix</keyword>
<reference evidence="11 12" key="2">
    <citation type="journal article" date="2021" name="Curr. Genet.">
        <title>Genetic response to nitrogen starvation in the aggressive Eucalyptus foliar pathogen Teratosphaeria destructans.</title>
        <authorList>
            <person name="Havenga M."/>
            <person name="Wingfield B.D."/>
            <person name="Wingfield M.J."/>
            <person name="Dreyer L.L."/>
            <person name="Roets F."/>
            <person name="Aylward J."/>
        </authorList>
    </citation>
    <scope>NUCLEOTIDE SEQUENCE [LARGE SCALE GENOMIC DNA]</scope>
    <source>
        <strain evidence="11">CMW44962</strain>
    </source>
</reference>
<dbReference type="OrthoDB" id="2241241at2759"/>
<feature type="transmembrane region" description="Helical" evidence="9">
    <location>
        <begin position="186"/>
        <end position="205"/>
    </location>
</feature>
<dbReference type="FunFam" id="1.20.1250.20:FF:000044">
    <property type="entry name" value="Hexose transporter Hxt3p"/>
    <property type="match status" value="1"/>
</dbReference>
<keyword evidence="12" id="KW-1185">Reference proteome</keyword>
<dbReference type="Proteomes" id="UP001138500">
    <property type="component" value="Unassembled WGS sequence"/>
</dbReference>
<dbReference type="InterPro" id="IPR005829">
    <property type="entry name" value="Sugar_transporter_CS"/>
</dbReference>
<dbReference type="PRINTS" id="PR00171">
    <property type="entry name" value="SUGRTRNSPORT"/>
</dbReference>
<proteinExistence type="inferred from homology"/>
<dbReference type="GO" id="GO:0005351">
    <property type="term" value="F:carbohydrate:proton symporter activity"/>
    <property type="evidence" value="ECO:0007669"/>
    <property type="project" value="TreeGrafter"/>
</dbReference>
<feature type="transmembrane region" description="Helical" evidence="9">
    <location>
        <begin position="130"/>
        <end position="151"/>
    </location>
</feature>
<feature type="transmembrane region" description="Helical" evidence="9">
    <location>
        <begin position="322"/>
        <end position="340"/>
    </location>
</feature>
<evidence type="ECO:0000256" key="7">
    <source>
        <dbReference type="RuleBase" id="RU003346"/>
    </source>
</evidence>
<dbReference type="InterPro" id="IPR003663">
    <property type="entry name" value="Sugar/inositol_transpt"/>
</dbReference>
<comment type="similarity">
    <text evidence="2 7">Belongs to the major facilitator superfamily. Sugar transporter (TC 2.A.1.1) family.</text>
</comment>
<keyword evidence="6 9" id="KW-0472">Membrane</keyword>
<dbReference type="InterPro" id="IPR050360">
    <property type="entry name" value="MFS_Sugar_Transporters"/>
</dbReference>
<dbReference type="EMBL" id="RIBY02002278">
    <property type="protein sequence ID" value="KAH9820928.1"/>
    <property type="molecule type" value="Genomic_DNA"/>
</dbReference>
<feature type="transmembrane region" description="Helical" evidence="9">
    <location>
        <begin position="217"/>
        <end position="239"/>
    </location>
</feature>
<organism evidence="11 12">
    <name type="scientific">Teratosphaeria destructans</name>
    <dbReference type="NCBI Taxonomy" id="418781"/>
    <lineage>
        <taxon>Eukaryota</taxon>
        <taxon>Fungi</taxon>
        <taxon>Dikarya</taxon>
        <taxon>Ascomycota</taxon>
        <taxon>Pezizomycotina</taxon>
        <taxon>Dothideomycetes</taxon>
        <taxon>Dothideomycetidae</taxon>
        <taxon>Mycosphaerellales</taxon>
        <taxon>Teratosphaeriaceae</taxon>
        <taxon>Teratosphaeria</taxon>
    </lineage>
</organism>
<evidence type="ECO:0000256" key="5">
    <source>
        <dbReference type="ARBA" id="ARBA00022989"/>
    </source>
</evidence>
<feature type="compositionally biased region" description="Basic and acidic residues" evidence="8">
    <location>
        <begin position="31"/>
        <end position="40"/>
    </location>
</feature>
<dbReference type="PROSITE" id="PS50850">
    <property type="entry name" value="MFS"/>
    <property type="match status" value="1"/>
</dbReference>
<dbReference type="PROSITE" id="PS00216">
    <property type="entry name" value="SUGAR_TRANSPORT_1"/>
    <property type="match status" value="1"/>
</dbReference>
<evidence type="ECO:0000313" key="12">
    <source>
        <dbReference type="Proteomes" id="UP001138500"/>
    </source>
</evidence>
<feature type="transmembrane region" description="Helical" evidence="9">
    <location>
        <begin position="376"/>
        <end position="395"/>
    </location>
</feature>
<dbReference type="AlphaFoldDB" id="A0A9W7SKW7"/>
<evidence type="ECO:0000256" key="2">
    <source>
        <dbReference type="ARBA" id="ARBA00010992"/>
    </source>
</evidence>
<gene>
    <name evidence="11" type="ORF">Tdes44962_MAKER05017</name>
</gene>
<dbReference type="PROSITE" id="PS00217">
    <property type="entry name" value="SUGAR_TRANSPORT_2"/>
    <property type="match status" value="1"/>
</dbReference>
<name>A0A9W7SKW7_9PEZI</name>
<evidence type="ECO:0000256" key="4">
    <source>
        <dbReference type="ARBA" id="ARBA00022692"/>
    </source>
</evidence>
<dbReference type="NCBIfam" id="TIGR00879">
    <property type="entry name" value="SP"/>
    <property type="match status" value="1"/>
</dbReference>
<dbReference type="InterPro" id="IPR020846">
    <property type="entry name" value="MFS_dom"/>
</dbReference>
<comment type="caution">
    <text evidence="11">The sequence shown here is derived from an EMBL/GenBank/DDBJ whole genome shotgun (WGS) entry which is preliminary data.</text>
</comment>
<feature type="transmembrane region" description="Helical" evidence="9">
    <location>
        <begin position="51"/>
        <end position="69"/>
    </location>
</feature>
<feature type="transmembrane region" description="Helical" evidence="9">
    <location>
        <begin position="346"/>
        <end position="364"/>
    </location>
</feature>
<feature type="transmembrane region" description="Helical" evidence="9">
    <location>
        <begin position="157"/>
        <end position="174"/>
    </location>
</feature>
<evidence type="ECO:0000256" key="9">
    <source>
        <dbReference type="SAM" id="Phobius"/>
    </source>
</evidence>
<dbReference type="GO" id="GO:0016020">
    <property type="term" value="C:membrane"/>
    <property type="evidence" value="ECO:0007669"/>
    <property type="project" value="UniProtKB-SubCell"/>
</dbReference>
<protein>
    <submittedName>
        <fullName evidence="11">High-affinity glucose transporter ght2-like</fullName>
    </submittedName>
</protein>
<dbReference type="CDD" id="cd17356">
    <property type="entry name" value="MFS_HXT"/>
    <property type="match status" value="1"/>
</dbReference>
<evidence type="ECO:0000256" key="1">
    <source>
        <dbReference type="ARBA" id="ARBA00004141"/>
    </source>
</evidence>
<evidence type="ECO:0000256" key="8">
    <source>
        <dbReference type="SAM" id="MobiDB-lite"/>
    </source>
</evidence>
<keyword evidence="4 9" id="KW-0812">Transmembrane</keyword>
<dbReference type="InterPro" id="IPR036259">
    <property type="entry name" value="MFS_trans_sf"/>
</dbReference>
<keyword evidence="3 7" id="KW-0813">Transport</keyword>
<dbReference type="PANTHER" id="PTHR48022:SF39">
    <property type="entry name" value="MONOSACCHARIDE TRANSPORTER, PUTATIVE-RELATED"/>
    <property type="match status" value="1"/>
</dbReference>